<dbReference type="SUPFAM" id="SSF54373">
    <property type="entry name" value="FAD-linked reductases, C-terminal domain"/>
    <property type="match status" value="1"/>
</dbReference>
<feature type="domain" description="FAD dependent oxidoreductase" evidence="5">
    <location>
        <begin position="7"/>
        <end position="356"/>
    </location>
</feature>
<dbReference type="PANTHER" id="PTHR10961:SF7">
    <property type="entry name" value="FAD DEPENDENT OXIDOREDUCTASE DOMAIN-CONTAINING PROTEIN"/>
    <property type="match status" value="1"/>
</dbReference>
<keyword evidence="3" id="KW-0274">FAD</keyword>
<organism evidence="6 7">
    <name type="scientific">Paenibacillus eucommiae</name>
    <dbReference type="NCBI Taxonomy" id="1355755"/>
    <lineage>
        <taxon>Bacteria</taxon>
        <taxon>Bacillati</taxon>
        <taxon>Bacillota</taxon>
        <taxon>Bacilli</taxon>
        <taxon>Bacillales</taxon>
        <taxon>Paenibacillaceae</taxon>
        <taxon>Paenibacillus</taxon>
    </lineage>
</organism>
<accession>A0ABS4IXH4</accession>
<dbReference type="Pfam" id="PF01266">
    <property type="entry name" value="DAO"/>
    <property type="match status" value="1"/>
</dbReference>
<evidence type="ECO:0000259" key="5">
    <source>
        <dbReference type="Pfam" id="PF01266"/>
    </source>
</evidence>
<proteinExistence type="predicted"/>
<dbReference type="Gene3D" id="3.30.9.10">
    <property type="entry name" value="D-Amino Acid Oxidase, subunit A, domain 2"/>
    <property type="match status" value="1"/>
</dbReference>
<dbReference type="InterPro" id="IPR036188">
    <property type="entry name" value="FAD/NAD-bd_sf"/>
</dbReference>
<dbReference type="Gene3D" id="3.50.50.60">
    <property type="entry name" value="FAD/NAD(P)-binding domain"/>
    <property type="match status" value="1"/>
</dbReference>
<dbReference type="InterPro" id="IPR045170">
    <property type="entry name" value="MTOX"/>
</dbReference>
<evidence type="ECO:0000256" key="4">
    <source>
        <dbReference type="ARBA" id="ARBA00023002"/>
    </source>
</evidence>
<keyword evidence="2" id="KW-0285">Flavoprotein</keyword>
<comment type="cofactor">
    <cofactor evidence="1">
        <name>FAD</name>
        <dbReference type="ChEBI" id="CHEBI:57692"/>
    </cofactor>
</comment>
<evidence type="ECO:0000256" key="1">
    <source>
        <dbReference type="ARBA" id="ARBA00001974"/>
    </source>
</evidence>
<evidence type="ECO:0000256" key="2">
    <source>
        <dbReference type="ARBA" id="ARBA00022630"/>
    </source>
</evidence>
<reference evidence="6 7" key="1">
    <citation type="submission" date="2021-03" db="EMBL/GenBank/DDBJ databases">
        <title>Genomic Encyclopedia of Type Strains, Phase IV (KMG-IV): sequencing the most valuable type-strain genomes for metagenomic binning, comparative biology and taxonomic classification.</title>
        <authorList>
            <person name="Goeker M."/>
        </authorList>
    </citation>
    <scope>NUCLEOTIDE SEQUENCE [LARGE SCALE GENOMIC DNA]</scope>
    <source>
        <strain evidence="6 7">DSM 26048</strain>
    </source>
</reference>
<sequence length="373" mass="40675">MSSRIYDVIIAGAGTMGLSAGYRLAAGGMSVLLIDEFDPPHGEGSHHGDTRIFRHAYSGESIYVQLALKAEQGWRELEEETGRSLFRQTGVVNLYPDNAATLTGKHTLAKQYGLPVTLMSASDIRSKWPGIHIPDHYAGLLEHRAGVLSSEECVLAYRELAERSGAQLVTGSRITHLDIQDKGVVMHTAAGSYKAERLLLTAGACSAGLLPSLPVQRIRKTIAWFAADERLFGAAAFPAFNCHTPHGEYYGFPSIDGSGLKIGRHDGGTAAELGKPLLPFGMEPEDEGDLRSFLEQYMPGAAGSLLRGRVCQYERTPDEHFIIDRHKEHPHVYIATGFSGHGFKFASAIGTVMSEWIMNGRTDEDLSLFSMSR</sequence>
<dbReference type="RefSeq" id="WP_209973054.1">
    <property type="nucleotide sequence ID" value="NZ_JAGGLB010000012.1"/>
</dbReference>
<dbReference type="EMBL" id="JAGGLB010000012">
    <property type="protein sequence ID" value="MBP1992252.1"/>
    <property type="molecule type" value="Genomic_DNA"/>
</dbReference>
<dbReference type="NCBIfam" id="NF008425">
    <property type="entry name" value="PRK11259.1"/>
    <property type="match status" value="1"/>
</dbReference>
<comment type="caution">
    <text evidence="6">The sequence shown here is derived from an EMBL/GenBank/DDBJ whole genome shotgun (WGS) entry which is preliminary data.</text>
</comment>
<gene>
    <name evidence="6" type="ORF">J2Z66_003860</name>
</gene>
<name>A0ABS4IXH4_9BACL</name>
<keyword evidence="4" id="KW-0560">Oxidoreductase</keyword>
<evidence type="ECO:0000313" key="7">
    <source>
        <dbReference type="Proteomes" id="UP001519287"/>
    </source>
</evidence>
<dbReference type="Proteomes" id="UP001519287">
    <property type="component" value="Unassembled WGS sequence"/>
</dbReference>
<dbReference type="InterPro" id="IPR006076">
    <property type="entry name" value="FAD-dep_OxRdtase"/>
</dbReference>
<dbReference type="SUPFAM" id="SSF51905">
    <property type="entry name" value="FAD/NAD(P)-binding domain"/>
    <property type="match status" value="1"/>
</dbReference>
<evidence type="ECO:0000313" key="6">
    <source>
        <dbReference type="EMBL" id="MBP1992252.1"/>
    </source>
</evidence>
<keyword evidence="7" id="KW-1185">Reference proteome</keyword>
<protein>
    <submittedName>
        <fullName evidence="6">Monomeric sarcosine oxidase</fullName>
    </submittedName>
</protein>
<dbReference type="PANTHER" id="PTHR10961">
    <property type="entry name" value="PEROXISOMAL SARCOSINE OXIDASE"/>
    <property type="match status" value="1"/>
</dbReference>
<evidence type="ECO:0000256" key="3">
    <source>
        <dbReference type="ARBA" id="ARBA00022827"/>
    </source>
</evidence>